<comment type="caution">
    <text evidence="2">The sequence shown here is derived from an EMBL/GenBank/DDBJ whole genome shotgun (WGS) entry which is preliminary data.</text>
</comment>
<organism evidence="2 3">
    <name type="scientific">Lentisphaera araneosa HTCC2155</name>
    <dbReference type="NCBI Taxonomy" id="313628"/>
    <lineage>
        <taxon>Bacteria</taxon>
        <taxon>Pseudomonadati</taxon>
        <taxon>Lentisphaerota</taxon>
        <taxon>Lentisphaeria</taxon>
        <taxon>Lentisphaerales</taxon>
        <taxon>Lentisphaeraceae</taxon>
        <taxon>Lentisphaera</taxon>
    </lineage>
</organism>
<dbReference type="SUPFAM" id="SSF53300">
    <property type="entry name" value="vWA-like"/>
    <property type="match status" value="1"/>
</dbReference>
<dbReference type="SMART" id="SM00327">
    <property type="entry name" value="VWA"/>
    <property type="match status" value="1"/>
</dbReference>
<accession>A6DLT0</accession>
<dbReference type="eggNOG" id="COG1721">
    <property type="taxonomic scope" value="Bacteria"/>
</dbReference>
<dbReference type="InterPro" id="IPR002881">
    <property type="entry name" value="DUF58"/>
</dbReference>
<evidence type="ECO:0000313" key="2">
    <source>
        <dbReference type="EMBL" id="EDM27535.1"/>
    </source>
</evidence>
<dbReference type="OrthoDB" id="9776116at2"/>
<dbReference type="PANTHER" id="PTHR33608:SF6">
    <property type="entry name" value="BLL2464 PROTEIN"/>
    <property type="match status" value="1"/>
</dbReference>
<dbReference type="Proteomes" id="UP000004947">
    <property type="component" value="Unassembled WGS sequence"/>
</dbReference>
<dbReference type="AlphaFoldDB" id="A6DLT0"/>
<evidence type="ECO:0000313" key="3">
    <source>
        <dbReference type="Proteomes" id="UP000004947"/>
    </source>
</evidence>
<feature type="domain" description="VWFA" evidence="1">
    <location>
        <begin position="76"/>
        <end position="236"/>
    </location>
</feature>
<dbReference type="STRING" id="313628.LNTAR_05466"/>
<gene>
    <name evidence="2" type="ORF">LNTAR_05466</name>
</gene>
<name>A6DLT0_9BACT</name>
<reference evidence="2 3" key="1">
    <citation type="journal article" date="2010" name="J. Bacteriol.">
        <title>Genome sequence of Lentisphaera araneosa HTCC2155T, the type species of the order Lentisphaerales in the phylum Lentisphaerae.</title>
        <authorList>
            <person name="Thrash J.C."/>
            <person name="Cho J.C."/>
            <person name="Vergin K.L."/>
            <person name="Morris R.M."/>
            <person name="Giovannoni S.J."/>
        </authorList>
    </citation>
    <scope>NUCLEOTIDE SEQUENCE [LARGE SCALE GENOMIC DNA]</scope>
    <source>
        <strain evidence="2 3">HTCC2155</strain>
    </source>
</reference>
<protein>
    <recommendedName>
        <fullName evidence="1">VWFA domain-containing protein</fullName>
    </recommendedName>
</protein>
<dbReference type="InterPro" id="IPR002035">
    <property type="entry name" value="VWF_A"/>
</dbReference>
<keyword evidence="3" id="KW-1185">Reference proteome</keyword>
<dbReference type="RefSeq" id="WP_007278838.1">
    <property type="nucleotide sequence ID" value="NZ_ABCK01000009.1"/>
</dbReference>
<evidence type="ECO:0000259" key="1">
    <source>
        <dbReference type="SMART" id="SM00327"/>
    </source>
</evidence>
<dbReference type="InterPro" id="IPR036465">
    <property type="entry name" value="vWFA_dom_sf"/>
</dbReference>
<dbReference type="Pfam" id="PF01882">
    <property type="entry name" value="DUF58"/>
    <property type="match status" value="1"/>
</dbReference>
<dbReference type="EMBL" id="ABCK01000009">
    <property type="protein sequence ID" value="EDM27535.1"/>
    <property type="molecule type" value="Genomic_DNA"/>
</dbReference>
<proteinExistence type="predicted"/>
<dbReference type="PANTHER" id="PTHR33608">
    <property type="entry name" value="BLL2464 PROTEIN"/>
    <property type="match status" value="1"/>
</dbReference>
<sequence length="295" mass="34194">MTQEELERRVRHIQIHCRQAVSEILAGEYRSAFKGSGIEFEGVRQYEHGDDIRSINWSVTARTGKPHVKQFMEERELSLFFLIDVSASAYFGSSEERKIDLVAKIFALLAFAAAHNNDNVGLILFTDQIEFVINPRKGKKHIMMLISKILELKPKSKETNLDQALDYFNRIRPKRCVAFVISDFMDRNYERTLGDTARFHDLICVDVKDQREISMPDHGIFHFVDSETGALQTIDCAAEQFRSTYIEEHEKQSQALKTLCHDINADYLPIKLNEDFLHRIISFFRERSDRSADAK</sequence>
<dbReference type="Gene3D" id="3.40.50.410">
    <property type="entry name" value="von Willebrand factor, type A domain"/>
    <property type="match status" value="1"/>
</dbReference>